<dbReference type="Pfam" id="PF01402">
    <property type="entry name" value="RHH_1"/>
    <property type="match status" value="1"/>
</dbReference>
<dbReference type="InterPro" id="IPR010985">
    <property type="entry name" value="Ribbon_hlx_hlx"/>
</dbReference>
<feature type="domain" description="Ribbon-helix-helix protein CopG" evidence="1">
    <location>
        <begin position="2"/>
        <end position="40"/>
    </location>
</feature>
<protein>
    <submittedName>
        <fullName evidence="2">Ribbon-helix-helix protein, CopG family</fullName>
    </submittedName>
</protein>
<proteinExistence type="predicted"/>
<dbReference type="EMBL" id="RCOS01000080">
    <property type="protein sequence ID" value="RSN75069.1"/>
    <property type="molecule type" value="Genomic_DNA"/>
</dbReference>
<dbReference type="InterPro" id="IPR013321">
    <property type="entry name" value="Arc_rbn_hlx_hlx"/>
</dbReference>
<evidence type="ECO:0000313" key="2">
    <source>
        <dbReference type="EMBL" id="RSN75069.1"/>
    </source>
</evidence>
<comment type="caution">
    <text evidence="2">The sequence shown here is derived from an EMBL/GenBank/DDBJ whole genome shotgun (WGS) entry which is preliminary data.</text>
</comment>
<gene>
    <name evidence="2" type="ORF">D6D85_06860</name>
</gene>
<keyword evidence="3" id="KW-1185">Reference proteome</keyword>
<dbReference type="InterPro" id="IPR002145">
    <property type="entry name" value="CopG"/>
</dbReference>
<dbReference type="AlphaFoldDB" id="A0A3R9PFL5"/>
<evidence type="ECO:0000313" key="3">
    <source>
        <dbReference type="Proteomes" id="UP000277582"/>
    </source>
</evidence>
<dbReference type="Gene3D" id="1.10.1220.10">
    <property type="entry name" value="Met repressor-like"/>
    <property type="match status" value="1"/>
</dbReference>
<sequence>MIVSFHIPEALVEELNRAVKELGYTSKSEAIRDAIRLLVRESRRRDAR</sequence>
<dbReference type="OrthoDB" id="25654at2157"/>
<evidence type="ECO:0000259" key="1">
    <source>
        <dbReference type="Pfam" id="PF01402"/>
    </source>
</evidence>
<dbReference type="Proteomes" id="UP000277582">
    <property type="component" value="Unassembled WGS sequence"/>
</dbReference>
<dbReference type="SUPFAM" id="SSF47598">
    <property type="entry name" value="Ribbon-helix-helix"/>
    <property type="match status" value="1"/>
</dbReference>
<dbReference type="CDD" id="cd22231">
    <property type="entry name" value="RHH_NikR_HicB-like"/>
    <property type="match status" value="1"/>
</dbReference>
<organism evidence="2 3">
    <name type="scientific">Candidatus Methanodesulfokora washburnensis</name>
    <dbReference type="NCBI Taxonomy" id="2478471"/>
    <lineage>
        <taxon>Archaea</taxon>
        <taxon>Thermoproteota</taxon>
        <taxon>Candidatus Korarchaeia</taxon>
        <taxon>Candidatus Korarchaeia incertae sedis</taxon>
        <taxon>Candidatus Methanodesulfokora</taxon>
    </lineage>
</organism>
<dbReference type="GO" id="GO:0006355">
    <property type="term" value="P:regulation of DNA-templated transcription"/>
    <property type="evidence" value="ECO:0007669"/>
    <property type="project" value="InterPro"/>
</dbReference>
<dbReference type="RefSeq" id="WP_125671282.1">
    <property type="nucleotide sequence ID" value="NZ_RCOS01000080.1"/>
</dbReference>
<name>A0A3R9PFL5_9CREN</name>
<accession>A0A3R9PFL5</accession>
<reference evidence="2 3" key="1">
    <citation type="submission" date="2018-10" db="EMBL/GenBank/DDBJ databases">
        <title>Co-occurring genomic capacity for anaerobic methane metabolism and dissimilatory sulfite reduction discovered in the Korarchaeota.</title>
        <authorList>
            <person name="Mckay L.J."/>
            <person name="Dlakic M."/>
            <person name="Fields M.W."/>
            <person name="Delmont T.O."/>
            <person name="Eren A.M."/>
            <person name="Jay Z.J."/>
            <person name="Klingelsmith K.B."/>
            <person name="Rusch D.B."/>
            <person name="Inskeep W.P."/>
        </authorList>
    </citation>
    <scope>NUCLEOTIDE SEQUENCE [LARGE SCALE GENOMIC DNA]</scope>
    <source>
        <strain evidence="2 3">MDKW</strain>
    </source>
</reference>